<keyword evidence="1" id="KW-0732">Signal</keyword>
<gene>
    <name evidence="2" type="ORF">EHO61_15065</name>
</gene>
<protein>
    <recommendedName>
        <fullName evidence="4">TRL-like family protein</fullName>
    </recommendedName>
</protein>
<dbReference type="OrthoDB" id="5540922at2"/>
<evidence type="ECO:0000313" key="3">
    <source>
        <dbReference type="Proteomes" id="UP000297855"/>
    </source>
</evidence>
<feature type="chain" id="PRO_5020703729" description="TRL-like family protein" evidence="1">
    <location>
        <begin position="21"/>
        <end position="114"/>
    </location>
</feature>
<organism evidence="2 3">
    <name type="scientific">Leptospira fluminis</name>
    <dbReference type="NCBI Taxonomy" id="2484979"/>
    <lineage>
        <taxon>Bacteria</taxon>
        <taxon>Pseudomonadati</taxon>
        <taxon>Spirochaetota</taxon>
        <taxon>Spirochaetia</taxon>
        <taxon>Leptospirales</taxon>
        <taxon>Leptospiraceae</taxon>
        <taxon>Leptospira</taxon>
    </lineage>
</organism>
<name>A0A4R9GLJ9_9LEPT</name>
<dbReference type="AlphaFoldDB" id="A0A4R9GLJ9"/>
<keyword evidence="3" id="KW-1185">Reference proteome</keyword>
<sequence length="114" mass="12334">MAKKILMFGLILFSSISGFASCSSGEVLIQPKLTGNEKIIRRVSGEACGFMGLALPGYYFVPIQQNSRVERAYANALMQAPGAVALTNMTIEESWTWVVLGTLRCLKISGDAVQ</sequence>
<proteinExistence type="predicted"/>
<reference evidence="2" key="1">
    <citation type="journal article" date="2019" name="PLoS Negl. Trop. Dis.">
        <title>Revisiting the worldwide diversity of Leptospira species in the environment.</title>
        <authorList>
            <person name="Vincent A.T."/>
            <person name="Schiettekatte O."/>
            <person name="Bourhy P."/>
            <person name="Veyrier F.J."/>
            <person name="Picardeau M."/>
        </authorList>
    </citation>
    <scope>NUCLEOTIDE SEQUENCE [LARGE SCALE GENOMIC DNA]</scope>
    <source>
        <strain evidence="2">SCS5</strain>
    </source>
</reference>
<dbReference type="PROSITE" id="PS51257">
    <property type="entry name" value="PROKAR_LIPOPROTEIN"/>
    <property type="match status" value="1"/>
</dbReference>
<evidence type="ECO:0000256" key="1">
    <source>
        <dbReference type="SAM" id="SignalP"/>
    </source>
</evidence>
<dbReference type="EMBL" id="RQEV01000015">
    <property type="protein sequence ID" value="TGK15670.1"/>
    <property type="molecule type" value="Genomic_DNA"/>
</dbReference>
<dbReference type="RefSeq" id="WP_135814388.1">
    <property type="nucleotide sequence ID" value="NZ_RQEV01000015.1"/>
</dbReference>
<dbReference type="Proteomes" id="UP000297855">
    <property type="component" value="Unassembled WGS sequence"/>
</dbReference>
<evidence type="ECO:0000313" key="2">
    <source>
        <dbReference type="EMBL" id="TGK15670.1"/>
    </source>
</evidence>
<evidence type="ECO:0008006" key="4">
    <source>
        <dbReference type="Google" id="ProtNLM"/>
    </source>
</evidence>
<feature type="signal peptide" evidence="1">
    <location>
        <begin position="1"/>
        <end position="20"/>
    </location>
</feature>
<comment type="caution">
    <text evidence="2">The sequence shown here is derived from an EMBL/GenBank/DDBJ whole genome shotgun (WGS) entry which is preliminary data.</text>
</comment>
<accession>A0A4R9GLJ9</accession>